<dbReference type="Proteomes" id="UP000509478">
    <property type="component" value="Chromosome"/>
</dbReference>
<dbReference type="InterPro" id="IPR046600">
    <property type="entry name" value="DUF6659"/>
</dbReference>
<accession>A0A7D5R7X9</accession>
<dbReference type="KEGG" id="nue:C5F50_02745"/>
<dbReference type="AlphaFoldDB" id="A0A7D5R7X9"/>
<dbReference type="EMBL" id="CP026995">
    <property type="protein sequence ID" value="QLH07877.1"/>
    <property type="molecule type" value="Genomic_DNA"/>
</dbReference>
<sequence length="122" mass="13772">MCKVIGIRFAVMVNSRGRKVSECKTQVAPLESDEQKMEMLFMETTLDLSMRKEFDNSFGRISAIVSFRENTTMITIPHQEDLILLSVEPGLDTCKIIQAAYRCLAASSTHQDKFLVKIPQVA</sequence>
<dbReference type="Pfam" id="PF20364">
    <property type="entry name" value="DUF6659"/>
    <property type="match status" value="1"/>
</dbReference>
<dbReference type="OrthoDB" id="4788at2157"/>
<reference evidence="1 2" key="1">
    <citation type="submission" date="2018-02" db="EMBL/GenBank/DDBJ databases">
        <title>Complete genome of Nitrosopumilus ureaphilus PS0.</title>
        <authorList>
            <person name="Qin W."/>
            <person name="Zheng Y."/>
            <person name="Stahl D.A."/>
        </authorList>
    </citation>
    <scope>NUCLEOTIDE SEQUENCE [LARGE SCALE GENOMIC DNA]</scope>
    <source>
        <strain evidence="1 2">PS0</strain>
    </source>
</reference>
<organism evidence="1 2">
    <name type="scientific">Nitrosopumilus ureiphilus</name>
    <dbReference type="NCBI Taxonomy" id="1470067"/>
    <lineage>
        <taxon>Archaea</taxon>
        <taxon>Nitrososphaerota</taxon>
        <taxon>Nitrososphaeria</taxon>
        <taxon>Nitrosopumilales</taxon>
        <taxon>Nitrosopumilaceae</taxon>
        <taxon>Nitrosopumilus</taxon>
    </lineage>
</organism>
<proteinExistence type="predicted"/>
<name>A0A7D5R7X9_9ARCH</name>
<keyword evidence="2" id="KW-1185">Reference proteome</keyword>
<evidence type="ECO:0000313" key="1">
    <source>
        <dbReference type="EMBL" id="QLH07877.1"/>
    </source>
</evidence>
<gene>
    <name evidence="1" type="ORF">C5F50_02745</name>
</gene>
<protein>
    <submittedName>
        <fullName evidence="1">Uncharacterized protein</fullName>
    </submittedName>
</protein>
<evidence type="ECO:0000313" key="2">
    <source>
        <dbReference type="Proteomes" id="UP000509478"/>
    </source>
</evidence>